<comment type="caution">
    <text evidence="1">The sequence shown here is derived from an EMBL/GenBank/DDBJ whole genome shotgun (WGS) entry which is preliminary data.</text>
</comment>
<organism evidence="1 2">
    <name type="scientific">Neolewinella maritima</name>
    <dbReference type="NCBI Taxonomy" id="1383882"/>
    <lineage>
        <taxon>Bacteria</taxon>
        <taxon>Pseudomonadati</taxon>
        <taxon>Bacteroidota</taxon>
        <taxon>Saprospiria</taxon>
        <taxon>Saprospirales</taxon>
        <taxon>Lewinellaceae</taxon>
        <taxon>Neolewinella</taxon>
    </lineage>
</organism>
<reference evidence="1" key="1">
    <citation type="submission" date="2021-12" db="EMBL/GenBank/DDBJ databases">
        <authorList>
            <person name="Rodrigo-Torres L."/>
            <person name="Arahal R. D."/>
            <person name="Lucena T."/>
        </authorList>
    </citation>
    <scope>NUCLEOTIDE SEQUENCE</scope>
    <source>
        <strain evidence="1">CECT 8419</strain>
    </source>
</reference>
<evidence type="ECO:0000313" key="1">
    <source>
        <dbReference type="EMBL" id="CAH0999180.1"/>
    </source>
</evidence>
<name>A0ABM9AWR8_9BACT</name>
<proteinExistence type="predicted"/>
<dbReference type="Proteomes" id="UP000837803">
    <property type="component" value="Unassembled WGS sequence"/>
</dbReference>
<evidence type="ECO:0000313" key="2">
    <source>
        <dbReference type="Proteomes" id="UP000837803"/>
    </source>
</evidence>
<gene>
    <name evidence="1" type="ORF">LEM8419_00477</name>
</gene>
<dbReference type="EMBL" id="CAKLPZ010000001">
    <property type="protein sequence ID" value="CAH0999180.1"/>
    <property type="molecule type" value="Genomic_DNA"/>
</dbReference>
<accession>A0ABM9AWR8</accession>
<dbReference type="RefSeq" id="WP_238749376.1">
    <property type="nucleotide sequence ID" value="NZ_CAKLPZ010000001.1"/>
</dbReference>
<sequence>MNKNSIAKKLLALKQADLDLRNQLLQGGQLSEGYNKEMEALHRSNAQQLAQLIDTIGYPTVERVGEEASAAAWLLIQHAISLPDFMRRCRTLLEEAVRAGQADPVHLAYLSDRIAVFEGKVQRYGTQFDWDAEGRLSPQLLDDRAMVDARRKAIGLNTLEEQTELLRQRADGEKQVPPGDARDRKRAYDIWRKAVGWID</sequence>
<protein>
    <submittedName>
        <fullName evidence="1">Uncharacterized protein</fullName>
    </submittedName>
</protein>
<dbReference type="InterPro" id="IPR046732">
    <property type="entry name" value="DUF6624"/>
</dbReference>
<dbReference type="Pfam" id="PF20329">
    <property type="entry name" value="DUF6624"/>
    <property type="match status" value="1"/>
</dbReference>
<keyword evidence="2" id="KW-1185">Reference proteome</keyword>